<keyword evidence="3" id="KW-1185">Reference proteome</keyword>
<reference evidence="2" key="1">
    <citation type="journal article" date="2023" name="Mol. Phylogenet. Evol.">
        <title>Genome-scale phylogeny and comparative genomics of the fungal order Sordariales.</title>
        <authorList>
            <person name="Hensen N."/>
            <person name="Bonometti L."/>
            <person name="Westerberg I."/>
            <person name="Brannstrom I.O."/>
            <person name="Guillou S."/>
            <person name="Cros-Aarteil S."/>
            <person name="Calhoun S."/>
            <person name="Haridas S."/>
            <person name="Kuo A."/>
            <person name="Mondo S."/>
            <person name="Pangilinan J."/>
            <person name="Riley R."/>
            <person name="LaButti K."/>
            <person name="Andreopoulos B."/>
            <person name="Lipzen A."/>
            <person name="Chen C."/>
            <person name="Yan M."/>
            <person name="Daum C."/>
            <person name="Ng V."/>
            <person name="Clum A."/>
            <person name="Steindorff A."/>
            <person name="Ohm R.A."/>
            <person name="Martin F."/>
            <person name="Silar P."/>
            <person name="Natvig D.O."/>
            <person name="Lalanne C."/>
            <person name="Gautier V."/>
            <person name="Ament-Velasquez S.L."/>
            <person name="Kruys A."/>
            <person name="Hutchinson M.I."/>
            <person name="Powell A.J."/>
            <person name="Barry K."/>
            <person name="Miller A.N."/>
            <person name="Grigoriev I.V."/>
            <person name="Debuchy R."/>
            <person name="Gladieux P."/>
            <person name="Hiltunen Thoren M."/>
            <person name="Johannesson H."/>
        </authorList>
    </citation>
    <scope>NUCLEOTIDE SEQUENCE</scope>
    <source>
        <strain evidence="2">CBS 955.72</strain>
    </source>
</reference>
<evidence type="ECO:0000313" key="2">
    <source>
        <dbReference type="EMBL" id="KAK3363916.1"/>
    </source>
</evidence>
<sequence>MSKPNSPKSPGGSASSYQGSPASSSSPWGARSARSRRVESSSESDSALGTFGISNVRYRVVTPPRPLPLESFAYTKACFDIKAIFGDEFVKKAWDVASMHGIPASEISHIEITARAALHLDPVETIPTLLIVVNQWTEASSVSWHTVVDEMKRYIDMNVSGNPKAGSLDMSVEMLWQDLVREKFVTPLGTLDEDYARLQTQWPSIRDSVRKILDTYSSTKNRVTCISLIRLGFEKFGNNPRTVYIALNYDSPEGGWPPVLSDVQSFLDTKFNDFGLKAHMEHGVPEPFLFDLLPIEPIKEEDTDNKKKLFNMEWSTELDTLTTKVRAGADIGAATFVPMEGQSGQLKNPPVGTLGAWLRIKFKGRDGWHTFGITNYHVARACIEGFRVQMKLSKDGEQSYGPGVKQNSLLRDVDVKGFGTKDKEKRLVESPTRSKLNYNVRLNRHEIRKLVQAENPLPEHAAEIAAKREEEKTWLKFYNQDKHILGEFHYGSGYLQRTPKNHRLDWALFCPQSERIGQNLLPTKAEWQMNDFADDLPRLVRAGNIIKSPEHNTTLLAQMASGTIVYKIGVSTKCTIGKSVGFETVEIAEEKYMGQPLKERESREHAFVGTRTGKYPFCNPGDSGAVVWDADGRAVGLAFRGQPVQQSQGHFAYVTPIEDVFKSIKEMSKGDPGGEIDEIRFLGEV</sequence>
<comment type="caution">
    <text evidence="2">The sequence shown here is derived from an EMBL/GenBank/DDBJ whole genome shotgun (WGS) entry which is preliminary data.</text>
</comment>
<evidence type="ECO:0000256" key="1">
    <source>
        <dbReference type="SAM" id="MobiDB-lite"/>
    </source>
</evidence>
<evidence type="ECO:0000313" key="3">
    <source>
        <dbReference type="Proteomes" id="UP001275084"/>
    </source>
</evidence>
<dbReference type="Proteomes" id="UP001275084">
    <property type="component" value="Unassembled WGS sequence"/>
</dbReference>
<feature type="compositionally biased region" description="Low complexity" evidence="1">
    <location>
        <begin position="1"/>
        <end position="32"/>
    </location>
</feature>
<proteinExistence type="predicted"/>
<dbReference type="InterPro" id="IPR009003">
    <property type="entry name" value="Peptidase_S1_PA"/>
</dbReference>
<reference evidence="2" key="2">
    <citation type="submission" date="2023-06" db="EMBL/GenBank/DDBJ databases">
        <authorList>
            <consortium name="Lawrence Berkeley National Laboratory"/>
            <person name="Haridas S."/>
            <person name="Hensen N."/>
            <person name="Bonometti L."/>
            <person name="Westerberg I."/>
            <person name="Brannstrom I.O."/>
            <person name="Guillou S."/>
            <person name="Cros-Aarteil S."/>
            <person name="Calhoun S."/>
            <person name="Kuo A."/>
            <person name="Mondo S."/>
            <person name="Pangilinan J."/>
            <person name="Riley R."/>
            <person name="Labutti K."/>
            <person name="Andreopoulos B."/>
            <person name="Lipzen A."/>
            <person name="Chen C."/>
            <person name="Yanf M."/>
            <person name="Daum C."/>
            <person name="Ng V."/>
            <person name="Clum A."/>
            <person name="Steindorff A."/>
            <person name="Ohm R."/>
            <person name="Martin F."/>
            <person name="Silar P."/>
            <person name="Natvig D."/>
            <person name="Lalanne C."/>
            <person name="Gautier V."/>
            <person name="Ament-Velasquez S.L."/>
            <person name="Kruys A."/>
            <person name="Hutchinson M.I."/>
            <person name="Powell A.J."/>
            <person name="Barry K."/>
            <person name="Miller A.N."/>
            <person name="Grigoriev I.V."/>
            <person name="Debuchy R."/>
            <person name="Gladieux P."/>
            <person name="Thoren M.H."/>
            <person name="Johannesson H."/>
        </authorList>
    </citation>
    <scope>NUCLEOTIDE SEQUENCE</scope>
    <source>
        <strain evidence="2">CBS 955.72</strain>
    </source>
</reference>
<protein>
    <submittedName>
        <fullName evidence="2">Uncharacterized protein</fullName>
    </submittedName>
</protein>
<accession>A0AAJ0MKK8</accession>
<name>A0AAJ0MKK8_9PEZI</name>
<dbReference type="AlphaFoldDB" id="A0AAJ0MKK8"/>
<organism evidence="2 3">
    <name type="scientific">Lasiosphaeria hispida</name>
    <dbReference type="NCBI Taxonomy" id="260671"/>
    <lineage>
        <taxon>Eukaryota</taxon>
        <taxon>Fungi</taxon>
        <taxon>Dikarya</taxon>
        <taxon>Ascomycota</taxon>
        <taxon>Pezizomycotina</taxon>
        <taxon>Sordariomycetes</taxon>
        <taxon>Sordariomycetidae</taxon>
        <taxon>Sordariales</taxon>
        <taxon>Lasiosphaeriaceae</taxon>
        <taxon>Lasiosphaeria</taxon>
    </lineage>
</organism>
<gene>
    <name evidence="2" type="ORF">B0T25DRAFT_627881</name>
</gene>
<feature type="region of interest" description="Disordered" evidence="1">
    <location>
        <begin position="1"/>
        <end position="46"/>
    </location>
</feature>
<dbReference type="EMBL" id="JAUIQD010000001">
    <property type="protein sequence ID" value="KAK3363916.1"/>
    <property type="molecule type" value="Genomic_DNA"/>
</dbReference>
<dbReference type="SUPFAM" id="SSF50494">
    <property type="entry name" value="Trypsin-like serine proteases"/>
    <property type="match status" value="1"/>
</dbReference>